<protein>
    <submittedName>
        <fullName evidence="1">Uncharacterized protein</fullName>
    </submittedName>
</protein>
<proteinExistence type="predicted"/>
<gene>
    <name evidence="1" type="ORF">Taro_015599</name>
</gene>
<dbReference type="Proteomes" id="UP000652761">
    <property type="component" value="Unassembled WGS sequence"/>
</dbReference>
<name>A0A843UBT3_COLES</name>
<evidence type="ECO:0000313" key="2">
    <source>
        <dbReference type="Proteomes" id="UP000652761"/>
    </source>
</evidence>
<dbReference type="EMBL" id="NMUH01000674">
    <property type="protein sequence ID" value="MQL83112.1"/>
    <property type="molecule type" value="Genomic_DNA"/>
</dbReference>
<reference evidence="1" key="1">
    <citation type="submission" date="2017-07" db="EMBL/GenBank/DDBJ databases">
        <title>Taro Niue Genome Assembly and Annotation.</title>
        <authorList>
            <person name="Atibalentja N."/>
            <person name="Keating K."/>
            <person name="Fields C.J."/>
        </authorList>
    </citation>
    <scope>NUCLEOTIDE SEQUENCE</scope>
    <source>
        <strain evidence="1">Niue_2</strain>
        <tissue evidence="1">Leaf</tissue>
    </source>
</reference>
<organism evidence="1 2">
    <name type="scientific">Colocasia esculenta</name>
    <name type="common">Wild taro</name>
    <name type="synonym">Arum esculentum</name>
    <dbReference type="NCBI Taxonomy" id="4460"/>
    <lineage>
        <taxon>Eukaryota</taxon>
        <taxon>Viridiplantae</taxon>
        <taxon>Streptophyta</taxon>
        <taxon>Embryophyta</taxon>
        <taxon>Tracheophyta</taxon>
        <taxon>Spermatophyta</taxon>
        <taxon>Magnoliopsida</taxon>
        <taxon>Liliopsida</taxon>
        <taxon>Araceae</taxon>
        <taxon>Aroideae</taxon>
        <taxon>Colocasieae</taxon>
        <taxon>Colocasia</taxon>
    </lineage>
</organism>
<keyword evidence="2" id="KW-1185">Reference proteome</keyword>
<evidence type="ECO:0000313" key="1">
    <source>
        <dbReference type="EMBL" id="MQL83112.1"/>
    </source>
</evidence>
<accession>A0A843UBT3</accession>
<dbReference type="AlphaFoldDB" id="A0A843UBT3"/>
<sequence>MFRVAVVLGGKGVDANLRILQVLKDAWRTVERVAVTNRARNRRYEVWFSWEFAEGSVERAEELGVNIACRQAHQSRYKRLDRLPSTSYKRQSMLPSTGLPDRNREANRIFLDPIRIDPNRSESDRFSWV</sequence>
<comment type="caution">
    <text evidence="1">The sequence shown here is derived from an EMBL/GenBank/DDBJ whole genome shotgun (WGS) entry which is preliminary data.</text>
</comment>